<feature type="transmembrane region" description="Helical" evidence="14">
    <location>
        <begin position="187"/>
        <end position="208"/>
    </location>
</feature>
<organism evidence="15 16">
    <name type="scientific">Lentihominibacter faecis</name>
    <dbReference type="NCBI Taxonomy" id="2764712"/>
    <lineage>
        <taxon>Bacteria</taxon>
        <taxon>Bacillati</taxon>
        <taxon>Bacillota</taxon>
        <taxon>Clostridia</taxon>
        <taxon>Peptostreptococcales</taxon>
        <taxon>Anaerovoracaceae</taxon>
        <taxon>Lentihominibacter</taxon>
    </lineage>
</organism>
<feature type="transmembrane region" description="Helical" evidence="14">
    <location>
        <begin position="237"/>
        <end position="258"/>
    </location>
</feature>
<feature type="transmembrane region" description="Helical" evidence="14">
    <location>
        <begin position="319"/>
        <end position="347"/>
    </location>
</feature>
<evidence type="ECO:0000256" key="4">
    <source>
        <dbReference type="ARBA" id="ARBA00022475"/>
    </source>
</evidence>
<dbReference type="Pfam" id="PF00474">
    <property type="entry name" value="SSF"/>
    <property type="match status" value="1"/>
</dbReference>
<comment type="catalytic activity">
    <reaction evidence="12">
        <text>L-proline(in) + Na(+)(in) = L-proline(out) + Na(+)(out)</text>
        <dbReference type="Rhea" id="RHEA:28967"/>
        <dbReference type="ChEBI" id="CHEBI:29101"/>
        <dbReference type="ChEBI" id="CHEBI:60039"/>
    </reaction>
</comment>
<keyword evidence="11" id="KW-0739">Sodium transport</keyword>
<dbReference type="PROSITE" id="PS50283">
    <property type="entry name" value="NA_SOLUT_SYMP_3"/>
    <property type="match status" value="1"/>
</dbReference>
<evidence type="ECO:0000256" key="14">
    <source>
        <dbReference type="SAM" id="Phobius"/>
    </source>
</evidence>
<keyword evidence="8" id="KW-0915">Sodium</keyword>
<protein>
    <submittedName>
        <fullName evidence="15">Sodium:solute symporter family protein</fullName>
    </submittedName>
</protein>
<gene>
    <name evidence="15" type="ORF">H8876_02235</name>
</gene>
<keyword evidence="9" id="KW-0406">Ion transport</keyword>
<evidence type="ECO:0000256" key="5">
    <source>
        <dbReference type="ARBA" id="ARBA00022692"/>
    </source>
</evidence>
<dbReference type="InterPro" id="IPR050277">
    <property type="entry name" value="Sodium:Solute_Symporter"/>
</dbReference>
<evidence type="ECO:0000313" key="16">
    <source>
        <dbReference type="Proteomes" id="UP000644115"/>
    </source>
</evidence>
<accession>A0A923SL29</accession>
<evidence type="ECO:0000256" key="1">
    <source>
        <dbReference type="ARBA" id="ARBA00004651"/>
    </source>
</evidence>
<evidence type="ECO:0000256" key="2">
    <source>
        <dbReference type="ARBA" id="ARBA00006434"/>
    </source>
</evidence>
<evidence type="ECO:0000313" key="15">
    <source>
        <dbReference type="EMBL" id="MBC5998824.1"/>
    </source>
</evidence>
<feature type="transmembrane region" description="Helical" evidence="14">
    <location>
        <begin position="270"/>
        <end position="290"/>
    </location>
</feature>
<feature type="transmembrane region" description="Helical" evidence="14">
    <location>
        <begin position="368"/>
        <end position="388"/>
    </location>
</feature>
<feature type="transmembrane region" description="Helical" evidence="14">
    <location>
        <begin position="6"/>
        <end position="25"/>
    </location>
</feature>
<evidence type="ECO:0000256" key="9">
    <source>
        <dbReference type="ARBA" id="ARBA00023065"/>
    </source>
</evidence>
<feature type="transmembrane region" description="Helical" evidence="14">
    <location>
        <begin position="46"/>
        <end position="69"/>
    </location>
</feature>
<evidence type="ECO:0000256" key="12">
    <source>
        <dbReference type="ARBA" id="ARBA00033708"/>
    </source>
</evidence>
<feature type="transmembrane region" description="Helical" evidence="14">
    <location>
        <begin position="394"/>
        <end position="415"/>
    </location>
</feature>
<dbReference type="CDD" id="cd10322">
    <property type="entry name" value="SLC5sbd"/>
    <property type="match status" value="1"/>
</dbReference>
<comment type="subcellular location">
    <subcellularLocation>
        <location evidence="1">Cell membrane</location>
        <topology evidence="1">Multi-pass membrane protein</topology>
    </subcellularLocation>
</comment>
<reference evidence="15" key="1">
    <citation type="submission" date="2020-08" db="EMBL/GenBank/DDBJ databases">
        <authorList>
            <person name="Liu C."/>
            <person name="Sun Q."/>
        </authorList>
    </citation>
    <scope>NUCLEOTIDE SEQUENCE</scope>
    <source>
        <strain evidence="15">BX16</strain>
    </source>
</reference>
<keyword evidence="5 14" id="KW-0812">Transmembrane</keyword>
<dbReference type="Gene3D" id="1.20.1730.10">
    <property type="entry name" value="Sodium/glucose cotransporter"/>
    <property type="match status" value="1"/>
</dbReference>
<evidence type="ECO:0000256" key="13">
    <source>
        <dbReference type="RuleBase" id="RU362091"/>
    </source>
</evidence>
<feature type="transmembrane region" description="Helical" evidence="14">
    <location>
        <begin position="448"/>
        <end position="467"/>
    </location>
</feature>
<keyword evidence="10 14" id="KW-0472">Membrane</keyword>
<dbReference type="InterPro" id="IPR038377">
    <property type="entry name" value="Na/Glc_symporter_sf"/>
</dbReference>
<keyword evidence="16" id="KW-1185">Reference proteome</keyword>
<dbReference type="GO" id="GO:0005886">
    <property type="term" value="C:plasma membrane"/>
    <property type="evidence" value="ECO:0007669"/>
    <property type="project" value="UniProtKB-SubCell"/>
</dbReference>
<evidence type="ECO:0000256" key="11">
    <source>
        <dbReference type="ARBA" id="ARBA00023201"/>
    </source>
</evidence>
<dbReference type="GO" id="GO:0015293">
    <property type="term" value="F:symporter activity"/>
    <property type="evidence" value="ECO:0007669"/>
    <property type="project" value="UniProtKB-KW"/>
</dbReference>
<keyword evidence="7 14" id="KW-1133">Transmembrane helix</keyword>
<dbReference type="Proteomes" id="UP000644115">
    <property type="component" value="Unassembled WGS sequence"/>
</dbReference>
<dbReference type="RefSeq" id="WP_249286343.1">
    <property type="nucleotide sequence ID" value="NZ_JACRWC010000036.1"/>
</dbReference>
<comment type="similarity">
    <text evidence="2 13">Belongs to the sodium:solute symporter (SSF) (TC 2.A.21) family.</text>
</comment>
<dbReference type="EMBL" id="JACRWC010000036">
    <property type="protein sequence ID" value="MBC5998824.1"/>
    <property type="molecule type" value="Genomic_DNA"/>
</dbReference>
<dbReference type="GO" id="GO:0006814">
    <property type="term" value="P:sodium ion transport"/>
    <property type="evidence" value="ECO:0007669"/>
    <property type="project" value="UniProtKB-KW"/>
</dbReference>
<dbReference type="PANTHER" id="PTHR48086:SF3">
    <property type="entry name" value="SODIUM_PROLINE SYMPORTER"/>
    <property type="match status" value="1"/>
</dbReference>
<feature type="transmembrane region" description="Helical" evidence="14">
    <location>
        <begin position="422"/>
        <end position="442"/>
    </location>
</feature>
<feature type="transmembrane region" description="Helical" evidence="14">
    <location>
        <begin position="146"/>
        <end position="175"/>
    </location>
</feature>
<keyword evidence="3" id="KW-0813">Transport</keyword>
<evidence type="ECO:0000256" key="8">
    <source>
        <dbReference type="ARBA" id="ARBA00023053"/>
    </source>
</evidence>
<name>A0A923SL29_9FIRM</name>
<keyword evidence="6" id="KW-0769">Symport</keyword>
<sequence>MITNAVRLLIICVFAFVPLLLGEFARNKAVNNTNDFILQGRKLKTFPMYATIFSTWMSIFAFIGAIAYFYEQGPIYMTTVGWDALFAVLFILLGRRIWHYGKVHNYMTPTDFFDDIYDSKKLNVLVTVVSILSTMVYLQVQIVGGILVMNVATAGVISSYVGGIIFFSILVIYLWAGGLRAVVMTDIFYGILIVLAIVSSGCYLMHVAGGADQVFPELIAKDPSYVSMPGEEGRHRVVLWISLFFIVPIGAFMGPQIWIRNYAAESERNFNIIPWLLCLSSIICVGTLFAGNSALVLTDHVDNPDSILLTLLHQYADPFFYTFVIIGIYATIFSTANSQVHAIAAVYTIDVHKRYINRKTPERKLVDIAKWTVLIVALVSYVFIIIVPQSIFDLGIIALGVQAQLIVPVAGAFFWKRSTASAAYMGILSGELTFLVGLVLSGGQDSSICAIAGLIANLFFFVIMAMTDKPRIRVYKKIETYRREYKLKNY</sequence>
<evidence type="ECO:0000256" key="6">
    <source>
        <dbReference type="ARBA" id="ARBA00022847"/>
    </source>
</evidence>
<comment type="caution">
    <text evidence="15">The sequence shown here is derived from an EMBL/GenBank/DDBJ whole genome shotgun (WGS) entry which is preliminary data.</text>
</comment>
<dbReference type="InterPro" id="IPR001734">
    <property type="entry name" value="Na/solute_symporter"/>
</dbReference>
<dbReference type="PANTHER" id="PTHR48086">
    <property type="entry name" value="SODIUM/PROLINE SYMPORTER-RELATED"/>
    <property type="match status" value="1"/>
</dbReference>
<evidence type="ECO:0000256" key="7">
    <source>
        <dbReference type="ARBA" id="ARBA00022989"/>
    </source>
</evidence>
<dbReference type="AlphaFoldDB" id="A0A923SL29"/>
<keyword evidence="4" id="KW-1003">Cell membrane</keyword>
<feature type="transmembrane region" description="Helical" evidence="14">
    <location>
        <begin position="75"/>
        <end position="93"/>
    </location>
</feature>
<evidence type="ECO:0000256" key="3">
    <source>
        <dbReference type="ARBA" id="ARBA00022448"/>
    </source>
</evidence>
<evidence type="ECO:0000256" key="10">
    <source>
        <dbReference type="ARBA" id="ARBA00023136"/>
    </source>
</evidence>
<feature type="transmembrane region" description="Helical" evidence="14">
    <location>
        <begin position="122"/>
        <end position="140"/>
    </location>
</feature>
<proteinExistence type="inferred from homology"/>